<evidence type="ECO:0000313" key="7">
    <source>
        <dbReference type="Proteomes" id="UP000033048"/>
    </source>
</evidence>
<dbReference type="HAMAP" id="MF_01401">
    <property type="entry name" value="MsrA"/>
    <property type="match status" value="1"/>
</dbReference>
<sequence>MIIGGIIFTDVTMELFEKLRNEGYEVTTFAAGSFWIAEAIFRRVQGVVATAVGYMGGELEYPTYEEVSVGDTGHVEVVQIVYDPKVVPYGKLLELFWELHNPTAPDEKGEKVPGQYGSVIFYHNEDQKSLAILSKKEIESSGKFRKDIITEIRPATRFFRAKEYHQQYFEKTASGGHIIK</sequence>
<dbReference type="InterPro" id="IPR050162">
    <property type="entry name" value="MsrA_MetSO_reductase"/>
</dbReference>
<dbReference type="KEGG" id="mmet:MCMEM_1052"/>
<dbReference type="AlphaFoldDB" id="A0A0E3WZS2"/>
<gene>
    <name evidence="4" type="primary">msrA</name>
    <name evidence="6" type="ORF">MCMEM_1052</name>
</gene>
<dbReference type="PANTHER" id="PTHR42799">
    <property type="entry name" value="MITOCHONDRIAL PEPTIDE METHIONINE SULFOXIDE REDUCTASE"/>
    <property type="match status" value="1"/>
</dbReference>
<comment type="function">
    <text evidence="4">Has an important function as a repair enzyme for proteins that have been inactivated by oxidation. Catalyzes the reversible oxidation-reduction of methionine sulfoxide in proteins to methionine.</text>
</comment>
<comment type="catalytic activity">
    <reaction evidence="3 4">
        <text>[thioredoxin]-disulfide + L-methionine + H2O = L-methionine (S)-S-oxide + [thioredoxin]-dithiol</text>
        <dbReference type="Rhea" id="RHEA:19993"/>
        <dbReference type="Rhea" id="RHEA-COMP:10698"/>
        <dbReference type="Rhea" id="RHEA-COMP:10700"/>
        <dbReference type="ChEBI" id="CHEBI:15377"/>
        <dbReference type="ChEBI" id="CHEBI:29950"/>
        <dbReference type="ChEBI" id="CHEBI:50058"/>
        <dbReference type="ChEBI" id="CHEBI:57844"/>
        <dbReference type="ChEBI" id="CHEBI:58772"/>
        <dbReference type="EC" id="1.8.4.11"/>
    </reaction>
</comment>
<dbReference type="Pfam" id="PF01625">
    <property type="entry name" value="PMSR"/>
    <property type="match status" value="1"/>
</dbReference>
<dbReference type="GO" id="GO:0034599">
    <property type="term" value="P:cellular response to oxidative stress"/>
    <property type="evidence" value="ECO:0007669"/>
    <property type="project" value="TreeGrafter"/>
</dbReference>
<feature type="domain" description="Peptide methionine sulphoxide reductase MsrA" evidence="5">
    <location>
        <begin position="27"/>
        <end position="174"/>
    </location>
</feature>
<organism evidence="6 7">
    <name type="scientific">Methanococcoides methylutens MM1</name>
    <dbReference type="NCBI Taxonomy" id="1434104"/>
    <lineage>
        <taxon>Archaea</taxon>
        <taxon>Methanobacteriati</taxon>
        <taxon>Methanobacteriota</taxon>
        <taxon>Stenosarchaea group</taxon>
        <taxon>Methanomicrobia</taxon>
        <taxon>Methanosarcinales</taxon>
        <taxon>Methanosarcinaceae</taxon>
        <taxon>Methanococcoides</taxon>
    </lineage>
</organism>
<dbReference type="EMBL" id="CP009518">
    <property type="protein sequence ID" value="AKB85105.1"/>
    <property type="molecule type" value="Genomic_DNA"/>
</dbReference>
<dbReference type="GO" id="GO:0005737">
    <property type="term" value="C:cytoplasm"/>
    <property type="evidence" value="ECO:0007669"/>
    <property type="project" value="TreeGrafter"/>
</dbReference>
<dbReference type="RefSeq" id="WP_231622132.1">
    <property type="nucleotide sequence ID" value="NZ_CP009518.1"/>
</dbReference>
<dbReference type="Gene3D" id="3.30.1060.10">
    <property type="entry name" value="Peptide methionine sulphoxide reductase MsrA"/>
    <property type="match status" value="1"/>
</dbReference>
<evidence type="ECO:0000256" key="2">
    <source>
        <dbReference type="ARBA" id="ARBA00047806"/>
    </source>
</evidence>
<comment type="catalytic activity">
    <reaction evidence="2 4">
        <text>L-methionyl-[protein] + [thioredoxin]-disulfide + H2O = L-methionyl-(S)-S-oxide-[protein] + [thioredoxin]-dithiol</text>
        <dbReference type="Rhea" id="RHEA:14217"/>
        <dbReference type="Rhea" id="RHEA-COMP:10698"/>
        <dbReference type="Rhea" id="RHEA-COMP:10700"/>
        <dbReference type="Rhea" id="RHEA-COMP:12313"/>
        <dbReference type="Rhea" id="RHEA-COMP:12315"/>
        <dbReference type="ChEBI" id="CHEBI:15377"/>
        <dbReference type="ChEBI" id="CHEBI:16044"/>
        <dbReference type="ChEBI" id="CHEBI:29950"/>
        <dbReference type="ChEBI" id="CHEBI:44120"/>
        <dbReference type="ChEBI" id="CHEBI:50058"/>
        <dbReference type="EC" id="1.8.4.11"/>
    </reaction>
</comment>
<dbReference type="Proteomes" id="UP000033048">
    <property type="component" value="Chromosome"/>
</dbReference>
<dbReference type="PATRIC" id="fig|1434104.5.peg.1146"/>
<dbReference type="SUPFAM" id="SSF55068">
    <property type="entry name" value="Peptide methionine sulfoxide reductase"/>
    <property type="match status" value="1"/>
</dbReference>
<keyword evidence="7" id="KW-1185">Reference proteome</keyword>
<evidence type="ECO:0000259" key="5">
    <source>
        <dbReference type="Pfam" id="PF01625"/>
    </source>
</evidence>
<dbReference type="GO" id="GO:0008113">
    <property type="term" value="F:peptide-methionine (S)-S-oxide reductase activity"/>
    <property type="evidence" value="ECO:0007669"/>
    <property type="project" value="UniProtKB-UniRule"/>
</dbReference>
<accession>A0A0E3WZS2</accession>
<dbReference type="STRING" id="1434104.MCMEM_1052"/>
<dbReference type="InterPro" id="IPR002569">
    <property type="entry name" value="Met_Sox_Rdtase_MsrA_dom"/>
</dbReference>
<comment type="caution">
    <text evidence="4">Lacks conserved residue(s) required for the propagation of feature annotation.</text>
</comment>
<dbReference type="GeneID" id="24893585"/>
<dbReference type="HOGENOM" id="CLU_031040_10_2_2"/>
<evidence type="ECO:0000313" key="6">
    <source>
        <dbReference type="EMBL" id="AKB85105.1"/>
    </source>
</evidence>
<dbReference type="PANTHER" id="PTHR42799:SF2">
    <property type="entry name" value="MITOCHONDRIAL PEPTIDE METHIONINE SULFOXIDE REDUCTASE"/>
    <property type="match status" value="1"/>
</dbReference>
<protein>
    <recommendedName>
        <fullName evidence="4">Peptide methionine sulfoxide reductase MsrA</fullName>
        <shortName evidence="4">Protein-methionine-S-oxide reductase</shortName>
        <ecNumber evidence="4">1.8.4.11</ecNumber>
    </recommendedName>
    <alternativeName>
        <fullName evidence="4">Peptide-methionine (S)-S-oxide reductase</fullName>
        <shortName evidence="4">Peptide Met(O) reductase</shortName>
    </alternativeName>
</protein>
<comment type="similarity">
    <text evidence="4">Belongs to the MsrA Met sulfoxide reductase family.</text>
</comment>
<dbReference type="InterPro" id="IPR036509">
    <property type="entry name" value="Met_Sox_Rdtase_MsrA_sf"/>
</dbReference>
<keyword evidence="1 4" id="KW-0560">Oxidoreductase</keyword>
<dbReference type="NCBIfam" id="TIGR00401">
    <property type="entry name" value="msrA"/>
    <property type="match status" value="1"/>
</dbReference>
<reference evidence="6 7" key="1">
    <citation type="submission" date="2014-07" db="EMBL/GenBank/DDBJ databases">
        <title>Methanogenic archaea and the global carbon cycle.</title>
        <authorList>
            <person name="Henriksen J.R."/>
            <person name="Luke J."/>
            <person name="Reinhart S."/>
            <person name="Benedict M.N."/>
            <person name="Youngblut N.D."/>
            <person name="Metcalf M.E."/>
            <person name="Whitaker R.J."/>
            <person name="Metcalf W.W."/>
        </authorList>
    </citation>
    <scope>NUCLEOTIDE SEQUENCE [LARGE SCALE GENOMIC DNA]</scope>
    <source>
        <strain evidence="6 7">MM1</strain>
    </source>
</reference>
<dbReference type="GO" id="GO:0033744">
    <property type="term" value="F:L-methionine:thioredoxin-disulfide S-oxidoreductase activity"/>
    <property type="evidence" value="ECO:0007669"/>
    <property type="project" value="RHEA"/>
</dbReference>
<proteinExistence type="inferred from homology"/>
<dbReference type="EC" id="1.8.4.11" evidence="4"/>
<evidence type="ECO:0000256" key="1">
    <source>
        <dbReference type="ARBA" id="ARBA00023002"/>
    </source>
</evidence>
<name>A0A0E3WZS2_METMT</name>
<evidence type="ECO:0000256" key="3">
    <source>
        <dbReference type="ARBA" id="ARBA00048782"/>
    </source>
</evidence>
<evidence type="ECO:0000256" key="4">
    <source>
        <dbReference type="HAMAP-Rule" id="MF_01401"/>
    </source>
</evidence>